<dbReference type="GO" id="GO:0005886">
    <property type="term" value="C:plasma membrane"/>
    <property type="evidence" value="ECO:0007669"/>
    <property type="project" value="UniProtKB-SubCell"/>
</dbReference>
<evidence type="ECO:0000256" key="6">
    <source>
        <dbReference type="ARBA" id="ARBA00023136"/>
    </source>
</evidence>
<feature type="transmembrane region" description="Helical" evidence="7">
    <location>
        <begin position="12"/>
        <end position="34"/>
    </location>
</feature>
<keyword evidence="5 7" id="KW-1133">Transmembrane helix</keyword>
<evidence type="ECO:0000313" key="8">
    <source>
        <dbReference type="EMBL" id="CAA6803139.1"/>
    </source>
</evidence>
<organism evidence="8">
    <name type="scientific">uncultured Sulfurovum sp</name>
    <dbReference type="NCBI Taxonomy" id="269237"/>
    <lineage>
        <taxon>Bacteria</taxon>
        <taxon>Pseudomonadati</taxon>
        <taxon>Campylobacterota</taxon>
        <taxon>Epsilonproteobacteria</taxon>
        <taxon>Campylobacterales</taxon>
        <taxon>Sulfurovaceae</taxon>
        <taxon>Sulfurovum</taxon>
        <taxon>environmental samples</taxon>
    </lineage>
</organism>
<gene>
    <name evidence="9" type="ORF">HELGO_WM21957</name>
    <name evidence="8" type="ORF">HELGO_WM30155</name>
</gene>
<sequence>MQLKESYLELTVLLKYFESLSLLLARVALAYGFYNPSLLKWSNFESTSAWFGSLGIPFATLASFLVASIEILAVLLLLFGLFTRLIAIPLMVIMLVAILIVHIGHGFSVANNGFEIPLYYFLFLALFASFGAGKFSLDHLMFGKEK</sequence>
<keyword evidence="3" id="KW-1003">Cell membrane</keyword>
<dbReference type="InterPro" id="IPR032808">
    <property type="entry name" value="DoxX"/>
</dbReference>
<accession>A0A6S6SED6</accession>
<evidence type="ECO:0000256" key="2">
    <source>
        <dbReference type="ARBA" id="ARBA00006679"/>
    </source>
</evidence>
<evidence type="ECO:0000256" key="1">
    <source>
        <dbReference type="ARBA" id="ARBA00004651"/>
    </source>
</evidence>
<keyword evidence="6 7" id="KW-0472">Membrane</keyword>
<comment type="subcellular location">
    <subcellularLocation>
        <location evidence="1">Cell membrane</location>
        <topology evidence="1">Multi-pass membrane protein</topology>
    </subcellularLocation>
</comment>
<dbReference type="Pfam" id="PF07681">
    <property type="entry name" value="DoxX"/>
    <property type="match status" value="1"/>
</dbReference>
<comment type="similarity">
    <text evidence="2">Belongs to the DoxX family.</text>
</comment>
<evidence type="ECO:0000313" key="9">
    <source>
        <dbReference type="EMBL" id="CAA6821128.1"/>
    </source>
</evidence>
<evidence type="ECO:0000256" key="4">
    <source>
        <dbReference type="ARBA" id="ARBA00022692"/>
    </source>
</evidence>
<keyword evidence="4 7" id="KW-0812">Transmembrane</keyword>
<reference evidence="8" key="1">
    <citation type="submission" date="2020-01" db="EMBL/GenBank/DDBJ databases">
        <authorList>
            <person name="Meier V. D."/>
            <person name="Meier V D."/>
        </authorList>
    </citation>
    <scope>NUCLEOTIDE SEQUENCE</scope>
    <source>
        <strain evidence="9">HLG_WM_MAG_03</strain>
        <strain evidence="8">HLG_WM_MAG_05</strain>
    </source>
</reference>
<feature type="transmembrane region" description="Helical" evidence="7">
    <location>
        <begin position="117"/>
        <end position="137"/>
    </location>
</feature>
<evidence type="ECO:0000256" key="7">
    <source>
        <dbReference type="SAM" id="Phobius"/>
    </source>
</evidence>
<dbReference type="InterPro" id="IPR051907">
    <property type="entry name" value="DoxX-like_oxidoreductase"/>
</dbReference>
<evidence type="ECO:0000256" key="5">
    <source>
        <dbReference type="ARBA" id="ARBA00022989"/>
    </source>
</evidence>
<evidence type="ECO:0000256" key="3">
    <source>
        <dbReference type="ARBA" id="ARBA00022475"/>
    </source>
</evidence>
<dbReference type="AlphaFoldDB" id="A0A6S6SED6"/>
<dbReference type="EMBL" id="CACVAR010000322">
    <property type="protein sequence ID" value="CAA6821128.1"/>
    <property type="molecule type" value="Genomic_DNA"/>
</dbReference>
<feature type="transmembrane region" description="Helical" evidence="7">
    <location>
        <begin position="85"/>
        <end position="105"/>
    </location>
</feature>
<name>A0A6S6SED6_9BACT</name>
<proteinExistence type="inferred from homology"/>
<protein>
    <submittedName>
        <fullName evidence="8">Membrane protein, distant similarity to thiosulphate:quinone oxidoreductase DoxD</fullName>
    </submittedName>
</protein>
<dbReference type="EMBL" id="CACVAU010000009">
    <property type="protein sequence ID" value="CAA6803139.1"/>
    <property type="molecule type" value="Genomic_DNA"/>
</dbReference>
<feature type="transmembrane region" description="Helical" evidence="7">
    <location>
        <begin position="54"/>
        <end position="78"/>
    </location>
</feature>
<dbReference type="PANTHER" id="PTHR33452:SF7">
    <property type="entry name" value="DOXX FAMILY PROTEIN"/>
    <property type="match status" value="1"/>
</dbReference>
<dbReference type="PANTHER" id="PTHR33452">
    <property type="entry name" value="OXIDOREDUCTASE CATD-RELATED"/>
    <property type="match status" value="1"/>
</dbReference>